<dbReference type="Proteomes" id="UP000189580">
    <property type="component" value="Chromosome a"/>
</dbReference>
<feature type="transmembrane region" description="Helical" evidence="2">
    <location>
        <begin position="234"/>
        <end position="255"/>
    </location>
</feature>
<feature type="transmembrane region" description="Helical" evidence="2">
    <location>
        <begin position="159"/>
        <end position="182"/>
    </location>
</feature>
<keyword evidence="5" id="KW-1185">Reference proteome</keyword>
<feature type="transmembrane region" description="Helical" evidence="2">
    <location>
        <begin position="261"/>
        <end position="280"/>
    </location>
</feature>
<evidence type="ECO:0000256" key="2">
    <source>
        <dbReference type="SAM" id="Phobius"/>
    </source>
</evidence>
<dbReference type="OrthoDB" id="2140105at2759"/>
<dbReference type="GO" id="GO:0016020">
    <property type="term" value="C:membrane"/>
    <property type="evidence" value="ECO:0007669"/>
    <property type="project" value="TreeGrafter"/>
</dbReference>
<feature type="domain" description="DUF3533" evidence="3">
    <location>
        <begin position="4"/>
        <end position="332"/>
    </location>
</feature>
<feature type="transmembrane region" description="Helical" evidence="2">
    <location>
        <begin position="316"/>
        <end position="338"/>
    </location>
</feature>
<evidence type="ECO:0000313" key="5">
    <source>
        <dbReference type="Proteomes" id="UP000189580"/>
    </source>
</evidence>
<accession>A0A167DMH4</accession>
<keyword evidence="2" id="KW-1133">Transmembrane helix</keyword>
<dbReference type="RefSeq" id="XP_018735549.1">
    <property type="nucleotide sequence ID" value="XM_018878224.1"/>
</dbReference>
<evidence type="ECO:0000256" key="1">
    <source>
        <dbReference type="SAM" id="MobiDB-lite"/>
    </source>
</evidence>
<evidence type="ECO:0000313" key="4">
    <source>
        <dbReference type="EMBL" id="ANB13072.1"/>
    </source>
</evidence>
<sequence>MDNGLIADSLLQAYKQLQSPNFPTLHFVNASVFNSSPSLIEQEVVNGHYWGAIYTNVNVSNQLTDAITNGGSAAAMYKPANAIVYIWDEVRYPVFADMVIGNSMTTLVTQSKAAFNKLYGAKMIQSLKQGDEAALQTLLNPIGASDHNLQPMLQGPRMLYNSISVAMMILQQFFMVLGPHIMALNLGLYKTMSWQRLAVMRFLFAIVSTFFCGLTVAGYYWAFRESWSVNANQFVLTWMVIWLVTLVYHLFLYAVSCFLPLLYMPLVLVTFIHINVTSTVSPFDINPGFYRWAYALPGYEAYSVMTDIWSGGRVRVLYRALPILFIWVVVTSLCCVYFHRRMCIKLAKVGPPSTTSPPTNAPPQDQVTPVTSSEIKSES</sequence>
<keyword evidence="2" id="KW-0472">Membrane</keyword>
<dbReference type="PANTHER" id="PTHR34814:SF2">
    <property type="entry name" value="DUF3533 DOMAIN-CONTAINING PROTEIN"/>
    <property type="match status" value="1"/>
</dbReference>
<dbReference type="Pfam" id="PF12051">
    <property type="entry name" value="DUF3533"/>
    <property type="match status" value="1"/>
</dbReference>
<dbReference type="InterPro" id="IPR053001">
    <property type="entry name" value="MNNG_permease-like"/>
</dbReference>
<protein>
    <recommendedName>
        <fullName evidence="3">DUF3533 domain-containing protein</fullName>
    </recommendedName>
</protein>
<proteinExistence type="predicted"/>
<dbReference type="InterPro" id="IPR022703">
    <property type="entry name" value="DUF3533"/>
</dbReference>
<dbReference type="KEGG" id="slb:AWJ20_1351"/>
<organism evidence="4 5">
    <name type="scientific">Sugiyamaella lignohabitans</name>
    <dbReference type="NCBI Taxonomy" id="796027"/>
    <lineage>
        <taxon>Eukaryota</taxon>
        <taxon>Fungi</taxon>
        <taxon>Dikarya</taxon>
        <taxon>Ascomycota</taxon>
        <taxon>Saccharomycotina</taxon>
        <taxon>Dipodascomycetes</taxon>
        <taxon>Dipodascales</taxon>
        <taxon>Trichomonascaceae</taxon>
        <taxon>Sugiyamaella</taxon>
    </lineage>
</organism>
<reference evidence="4 5" key="1">
    <citation type="submission" date="2016-02" db="EMBL/GenBank/DDBJ databases">
        <title>Complete genome sequence and transcriptome regulation of the pentose utilising yeast Sugiyamaella lignohabitans.</title>
        <authorList>
            <person name="Bellasio M."/>
            <person name="Peymann A."/>
            <person name="Valli M."/>
            <person name="Sipitzky M."/>
            <person name="Graf A."/>
            <person name="Sauer M."/>
            <person name="Marx H."/>
            <person name="Mattanovich D."/>
        </authorList>
    </citation>
    <scope>NUCLEOTIDE SEQUENCE [LARGE SCALE GENOMIC DNA]</scope>
    <source>
        <strain evidence="4 5">CBS 10342</strain>
    </source>
</reference>
<dbReference type="AlphaFoldDB" id="A0A167DMH4"/>
<feature type="compositionally biased region" description="Polar residues" evidence="1">
    <location>
        <begin position="365"/>
        <end position="379"/>
    </location>
</feature>
<gene>
    <name evidence="4" type="ORF">AWJ20_1351</name>
</gene>
<feature type="transmembrane region" description="Helical" evidence="2">
    <location>
        <begin position="202"/>
        <end position="222"/>
    </location>
</feature>
<feature type="region of interest" description="Disordered" evidence="1">
    <location>
        <begin position="350"/>
        <end position="379"/>
    </location>
</feature>
<name>A0A167DMH4_9ASCO</name>
<evidence type="ECO:0000259" key="3">
    <source>
        <dbReference type="Pfam" id="PF12051"/>
    </source>
</evidence>
<dbReference type="PANTHER" id="PTHR34814">
    <property type="entry name" value="NITROSOGUANIDINE RESISTANCE PROTEIN SNG1"/>
    <property type="match status" value="1"/>
</dbReference>
<dbReference type="GeneID" id="30033144"/>
<keyword evidence="2" id="KW-0812">Transmembrane</keyword>
<dbReference type="EMBL" id="CP014501">
    <property type="protein sequence ID" value="ANB13072.1"/>
    <property type="molecule type" value="Genomic_DNA"/>
</dbReference>